<gene>
    <name evidence="2" type="ORF">LSINAPIS_LOCUS15558</name>
</gene>
<sequence>MQKQTAELTNTIMDKIEEKLKPIVEENNILKLKIKNLENKVELLERDKKSNNIIIHGLHEEETSKLQLLKNVKKRILDELHIRIETVEINKIHRTGHSKKGDKPRPILISLVSGLKKREIIKNKKKLKE</sequence>
<evidence type="ECO:0000256" key="1">
    <source>
        <dbReference type="SAM" id="Coils"/>
    </source>
</evidence>
<organism evidence="2 3">
    <name type="scientific">Leptidea sinapis</name>
    <dbReference type="NCBI Taxonomy" id="189913"/>
    <lineage>
        <taxon>Eukaryota</taxon>
        <taxon>Metazoa</taxon>
        <taxon>Ecdysozoa</taxon>
        <taxon>Arthropoda</taxon>
        <taxon>Hexapoda</taxon>
        <taxon>Insecta</taxon>
        <taxon>Pterygota</taxon>
        <taxon>Neoptera</taxon>
        <taxon>Endopterygota</taxon>
        <taxon>Lepidoptera</taxon>
        <taxon>Glossata</taxon>
        <taxon>Ditrysia</taxon>
        <taxon>Papilionoidea</taxon>
        <taxon>Pieridae</taxon>
        <taxon>Dismorphiinae</taxon>
        <taxon>Leptidea</taxon>
    </lineage>
</organism>
<evidence type="ECO:0000313" key="3">
    <source>
        <dbReference type="Proteomes" id="UP000324832"/>
    </source>
</evidence>
<dbReference type="EMBL" id="FZQP02007080">
    <property type="protein sequence ID" value="VVD06145.1"/>
    <property type="molecule type" value="Genomic_DNA"/>
</dbReference>
<proteinExistence type="predicted"/>
<dbReference type="Gene3D" id="3.30.70.1820">
    <property type="entry name" value="L1 transposable element, RRM domain"/>
    <property type="match status" value="1"/>
</dbReference>
<reference evidence="2 3" key="1">
    <citation type="submission" date="2017-07" db="EMBL/GenBank/DDBJ databases">
        <authorList>
            <person name="Talla V."/>
            <person name="Backstrom N."/>
        </authorList>
    </citation>
    <scope>NUCLEOTIDE SEQUENCE [LARGE SCALE GENOMIC DNA]</scope>
</reference>
<protein>
    <recommendedName>
        <fullName evidence="4">Endonuclease-reverse transcriptase</fullName>
    </recommendedName>
</protein>
<keyword evidence="1" id="KW-0175">Coiled coil</keyword>
<name>A0A5E4RA88_9NEOP</name>
<accession>A0A5E4RA88</accession>
<keyword evidence="3" id="KW-1185">Reference proteome</keyword>
<dbReference type="Proteomes" id="UP000324832">
    <property type="component" value="Unassembled WGS sequence"/>
</dbReference>
<evidence type="ECO:0000313" key="2">
    <source>
        <dbReference type="EMBL" id="VVD06145.1"/>
    </source>
</evidence>
<evidence type="ECO:0008006" key="4">
    <source>
        <dbReference type="Google" id="ProtNLM"/>
    </source>
</evidence>
<feature type="coiled-coil region" evidence="1">
    <location>
        <begin position="27"/>
        <end position="54"/>
    </location>
</feature>
<dbReference type="AlphaFoldDB" id="A0A5E4RA88"/>